<feature type="binding site" evidence="6 9">
    <location>
        <position position="236"/>
    </location>
    <ligand>
        <name>Mg(2+)</name>
        <dbReference type="ChEBI" id="CHEBI:18420"/>
    </ligand>
</feature>
<keyword evidence="6 9" id="KW-0479">Metal-binding</keyword>
<dbReference type="InterPro" id="IPR020809">
    <property type="entry name" value="Enolase_CS"/>
</dbReference>
<gene>
    <name evidence="6" type="primary">eno</name>
    <name evidence="12" type="ordered locus">Metbo_0814</name>
</gene>
<protein>
    <recommendedName>
        <fullName evidence="6">Enolase</fullName>
        <ecNumber evidence="6">4.2.1.11</ecNumber>
    </recommendedName>
    <alternativeName>
        <fullName evidence="6">2-phospho-D-glycerate hydro-lyase</fullName>
    </alternativeName>
    <alternativeName>
        <fullName evidence="6">2-phosphoglycerate dehydratase</fullName>
    </alternativeName>
</protein>
<dbReference type="SUPFAM" id="SSF54826">
    <property type="entry name" value="Enolase N-terminal domain-like"/>
    <property type="match status" value="1"/>
</dbReference>
<comment type="cofactor">
    <cofactor evidence="9">
        <name>Mg(2+)</name>
        <dbReference type="ChEBI" id="CHEBI:18420"/>
    </cofactor>
    <text evidence="9">Mg(2+) is required for catalysis and for stabilizing the dimer.</text>
</comment>
<dbReference type="HOGENOM" id="CLU_031223_0_1_2"/>
<dbReference type="RefSeq" id="WP_013644416.1">
    <property type="nucleotide sequence ID" value="NC_015216.1"/>
</dbReference>
<dbReference type="CDD" id="cd03313">
    <property type="entry name" value="enolase"/>
    <property type="match status" value="1"/>
</dbReference>
<dbReference type="Pfam" id="PF03952">
    <property type="entry name" value="Enolase_N"/>
    <property type="match status" value="1"/>
</dbReference>
<feature type="binding site" evidence="6 9">
    <location>
        <position position="281"/>
    </location>
    <ligand>
        <name>Mg(2+)</name>
        <dbReference type="ChEBI" id="CHEBI:18420"/>
    </ligand>
</feature>
<feature type="binding site" evidence="8">
    <location>
        <position position="147"/>
    </location>
    <ligand>
        <name>substrate</name>
    </ligand>
</feature>
<evidence type="ECO:0000256" key="9">
    <source>
        <dbReference type="PIRSR" id="PIRSR001400-3"/>
    </source>
</evidence>
<feature type="domain" description="Enolase C-terminal TIM barrel" evidence="10">
    <location>
        <begin position="131"/>
        <end position="416"/>
    </location>
</feature>
<feature type="active site" description="Proton acceptor" evidence="6 7">
    <location>
        <position position="333"/>
    </location>
</feature>
<dbReference type="GO" id="GO:0009986">
    <property type="term" value="C:cell surface"/>
    <property type="evidence" value="ECO:0007669"/>
    <property type="project" value="UniProtKB-SubCell"/>
</dbReference>
<feature type="binding site" evidence="8">
    <location>
        <position position="157"/>
    </location>
    <ligand>
        <name>substrate</name>
    </ligand>
</feature>
<dbReference type="PIRSF" id="PIRSF001400">
    <property type="entry name" value="Enolase"/>
    <property type="match status" value="1"/>
</dbReference>
<dbReference type="STRING" id="877455.Metbo_0814"/>
<reference evidence="13" key="1">
    <citation type="submission" date="2011-02" db="EMBL/GenBank/DDBJ databases">
        <title>Complete sequence of Methanobacterium sp. AL-21.</title>
        <authorList>
            <consortium name="US DOE Joint Genome Institute"/>
            <person name="Lucas S."/>
            <person name="Copeland A."/>
            <person name="Lapidus A."/>
            <person name="Cheng J.-F."/>
            <person name="Goodwin L."/>
            <person name="Pitluck S."/>
            <person name="Chertkov O."/>
            <person name="Detter J.C."/>
            <person name="Han C."/>
            <person name="Tapia R."/>
            <person name="Land M."/>
            <person name="Hauser L."/>
            <person name="Kyrpides N."/>
            <person name="Ivanova N."/>
            <person name="Mikhailova N."/>
            <person name="Pagani I."/>
            <person name="Cadillo-Quiroz H."/>
            <person name="Imachi H."/>
            <person name="Zinder S."/>
            <person name="Liu W."/>
            <person name="Woyke T."/>
        </authorList>
    </citation>
    <scope>NUCLEOTIDE SEQUENCE [LARGE SCALE GENOMIC DNA]</scope>
    <source>
        <strain evidence="13">AL-21</strain>
    </source>
</reference>
<feature type="binding site" evidence="6">
    <location>
        <position position="156"/>
    </location>
    <ligand>
        <name>(2R)-2-phosphoglycerate</name>
        <dbReference type="ChEBI" id="CHEBI:58289"/>
    </ligand>
</feature>
<feature type="binding site" evidence="6">
    <location>
        <position position="362"/>
    </location>
    <ligand>
        <name>(2R)-2-phosphoglycerate</name>
        <dbReference type="ChEBI" id="CHEBI:58289"/>
    </ligand>
</feature>
<evidence type="ECO:0000256" key="5">
    <source>
        <dbReference type="ARBA" id="ARBA00023239"/>
    </source>
</evidence>
<evidence type="ECO:0000259" key="11">
    <source>
        <dbReference type="SMART" id="SM01193"/>
    </source>
</evidence>
<dbReference type="SFLD" id="SFLDF00002">
    <property type="entry name" value="enolase"/>
    <property type="match status" value="1"/>
</dbReference>
<dbReference type="SMART" id="SM01193">
    <property type="entry name" value="Enolase_N"/>
    <property type="match status" value="1"/>
</dbReference>
<dbReference type="PRINTS" id="PR00148">
    <property type="entry name" value="ENOLASE"/>
</dbReference>
<comment type="subcellular location">
    <subcellularLocation>
        <location evidence="6">Cytoplasm</location>
    </subcellularLocation>
    <subcellularLocation>
        <location evidence="6">Secreted</location>
    </subcellularLocation>
    <subcellularLocation>
        <location evidence="6">Cell surface</location>
    </subcellularLocation>
    <text evidence="6">Fractions of enolase are present in both the cytoplasm and on the cell surface.</text>
</comment>
<dbReference type="Gene3D" id="3.30.390.10">
    <property type="entry name" value="Enolase-like, N-terminal domain"/>
    <property type="match status" value="1"/>
</dbReference>
<feature type="domain" description="Enolase N-terminal" evidence="11">
    <location>
        <begin position="5"/>
        <end position="126"/>
    </location>
</feature>
<keyword evidence="4 6" id="KW-0324">Glycolysis</keyword>
<dbReference type="EMBL" id="CP002551">
    <property type="protein sequence ID" value="ADZ09065.1"/>
    <property type="molecule type" value="Genomic_DNA"/>
</dbReference>
<dbReference type="GO" id="GO:0004634">
    <property type="term" value="F:phosphopyruvate hydratase activity"/>
    <property type="evidence" value="ECO:0007669"/>
    <property type="project" value="UniProtKB-UniRule"/>
</dbReference>
<comment type="similarity">
    <text evidence="2 6">Belongs to the enolase family.</text>
</comment>
<dbReference type="GO" id="GO:0000287">
    <property type="term" value="F:magnesium ion binding"/>
    <property type="evidence" value="ECO:0007669"/>
    <property type="project" value="UniProtKB-UniRule"/>
</dbReference>
<dbReference type="Proteomes" id="UP000007490">
    <property type="component" value="Chromosome"/>
</dbReference>
<comment type="pathway">
    <text evidence="1 6">Carbohydrate degradation; glycolysis; pyruvate from D-glyceraldehyde 3-phosphate: step 4/5.</text>
</comment>
<dbReference type="InterPro" id="IPR000941">
    <property type="entry name" value="Enolase"/>
</dbReference>
<dbReference type="EC" id="4.2.1.11" evidence="6"/>
<feature type="binding site" evidence="8">
    <location>
        <position position="308"/>
    </location>
    <ligand>
        <name>substrate</name>
    </ligand>
</feature>
<evidence type="ECO:0000313" key="12">
    <source>
        <dbReference type="EMBL" id="ADZ09065.1"/>
    </source>
</evidence>
<dbReference type="PROSITE" id="PS00164">
    <property type="entry name" value="ENOLASE"/>
    <property type="match status" value="1"/>
</dbReference>
<evidence type="ECO:0000256" key="8">
    <source>
        <dbReference type="PIRSR" id="PIRSR001400-2"/>
    </source>
</evidence>
<dbReference type="AlphaFoldDB" id="F0TBB4"/>
<keyword evidence="13" id="KW-1185">Reference proteome</keyword>
<evidence type="ECO:0000313" key="13">
    <source>
        <dbReference type="Proteomes" id="UP000007490"/>
    </source>
</evidence>
<reference evidence="12 13" key="2">
    <citation type="journal article" date="2014" name="Int. J. Syst. Evol. Microbiol.">
        <title>Methanobacterium paludis sp. nov. and a novel strain of Methanobacterium lacus isolated from northern peatlands.</title>
        <authorList>
            <person name="Cadillo-Quiroz H."/>
            <person name="Brauer S.L."/>
            <person name="Goodson N."/>
            <person name="Yavitt J.B."/>
            <person name="Zinder S.H."/>
        </authorList>
    </citation>
    <scope>NUCLEOTIDE SEQUENCE [LARGE SCALE GENOMIC DNA]</scope>
    <source>
        <strain evidence="12 13">AL-21</strain>
    </source>
</reference>
<dbReference type="PANTHER" id="PTHR11902">
    <property type="entry name" value="ENOLASE"/>
    <property type="match status" value="1"/>
</dbReference>
<dbReference type="GO" id="GO:0006096">
    <property type="term" value="P:glycolytic process"/>
    <property type="evidence" value="ECO:0007669"/>
    <property type="project" value="UniProtKB-UniRule"/>
</dbReference>
<dbReference type="GeneID" id="10277263"/>
<feature type="binding site" evidence="6">
    <location>
        <position position="384"/>
    </location>
    <ligand>
        <name>(2R)-2-phosphoglycerate</name>
        <dbReference type="ChEBI" id="CHEBI:58289"/>
    </ligand>
</feature>
<dbReference type="InterPro" id="IPR020811">
    <property type="entry name" value="Enolase_N"/>
</dbReference>
<comment type="cofactor">
    <cofactor evidence="6">
        <name>Mg(2+)</name>
        <dbReference type="ChEBI" id="CHEBI:18420"/>
    </cofactor>
    <text evidence="6">Binds a second Mg(2+) ion via substrate during catalysis.</text>
</comment>
<keyword evidence="3 6" id="KW-0460">Magnesium</keyword>
<dbReference type="SMART" id="SM01192">
    <property type="entry name" value="Enolase_C"/>
    <property type="match status" value="1"/>
</dbReference>
<evidence type="ECO:0000256" key="7">
    <source>
        <dbReference type="PIRSR" id="PIRSR001400-1"/>
    </source>
</evidence>
<evidence type="ECO:0000256" key="1">
    <source>
        <dbReference type="ARBA" id="ARBA00005031"/>
    </source>
</evidence>
<feature type="binding site" evidence="6">
    <location>
        <position position="363"/>
    </location>
    <ligand>
        <name>(2R)-2-phosphoglycerate</name>
        <dbReference type="ChEBI" id="CHEBI:58289"/>
    </ligand>
</feature>
<evidence type="ECO:0000256" key="2">
    <source>
        <dbReference type="ARBA" id="ARBA00009604"/>
    </source>
</evidence>
<evidence type="ECO:0000256" key="6">
    <source>
        <dbReference type="HAMAP-Rule" id="MF_00318"/>
    </source>
</evidence>
<proteinExistence type="inferred from homology"/>
<keyword evidence="5 6" id="KW-0456">Lyase</keyword>
<sequence>MDSVIEDIRVRKILDSRGNPTLEVDVVTWNGFGRAAAPSGASTGAREVVAFPEGGVDKIISEVEDIISSELIGMDAEDLNEIDLVLKEIDGTENLASIGGNTTVAVSMATAKAAASSYNMPLYRFLGGNMQTEIPFPLGNMINGGAHAGKNAPDIQEFLVVPVGAETITEAVFTNVNVHKKIRELIQTKDKSFTGGKGDEGGWAPNLTNQEAIEIQVKACETVTDETGVLVKPCLDMAASEFWNAETEEYVYAKEGVNRTTGEQVDYVSELIETYGYYYVEDPIREGDFEGFADLTKKAGKNCLICGDDLFVTNAEILAEGIEKKSGNSIIIKPNQIGTLSDTYKTVELAKNNKYVPVVSHRSGETTDDTIAHLAVAFSCPIIKTGAVSGERIAKLNELIRIEEEMTYPEMADLNKYR</sequence>
<keyword evidence="6" id="KW-0964">Secreted</keyword>
<keyword evidence="6" id="KW-0963">Cytoplasm</keyword>
<feature type="binding site" evidence="8">
    <location>
        <begin position="360"/>
        <end position="363"/>
    </location>
    <ligand>
        <name>substrate</name>
    </ligand>
</feature>
<comment type="catalytic activity">
    <reaction evidence="6">
        <text>(2R)-2-phosphoglycerate = phosphoenolpyruvate + H2O</text>
        <dbReference type="Rhea" id="RHEA:10164"/>
        <dbReference type="ChEBI" id="CHEBI:15377"/>
        <dbReference type="ChEBI" id="CHEBI:58289"/>
        <dbReference type="ChEBI" id="CHEBI:58702"/>
        <dbReference type="EC" id="4.2.1.11"/>
    </reaction>
</comment>
<dbReference type="PANTHER" id="PTHR11902:SF1">
    <property type="entry name" value="ENOLASE"/>
    <property type="match status" value="1"/>
</dbReference>
<dbReference type="InterPro" id="IPR036849">
    <property type="entry name" value="Enolase-like_C_sf"/>
</dbReference>
<dbReference type="eggNOG" id="arCOG01169">
    <property type="taxonomic scope" value="Archaea"/>
</dbReference>
<feature type="binding site" evidence="8">
    <location>
        <position position="384"/>
    </location>
    <ligand>
        <name>substrate</name>
    </ligand>
</feature>
<dbReference type="Pfam" id="PF00113">
    <property type="entry name" value="Enolase_C"/>
    <property type="match status" value="1"/>
</dbReference>
<dbReference type="SUPFAM" id="SSF51604">
    <property type="entry name" value="Enolase C-terminal domain-like"/>
    <property type="match status" value="1"/>
</dbReference>
<feature type="active site" description="Proton donor" evidence="6 7">
    <location>
        <position position="200"/>
    </location>
</feature>
<evidence type="ECO:0000256" key="4">
    <source>
        <dbReference type="ARBA" id="ARBA00023152"/>
    </source>
</evidence>
<dbReference type="OrthoDB" id="8680at2157"/>
<feature type="binding site" evidence="6 9">
    <location>
        <position position="308"/>
    </location>
    <ligand>
        <name>Mg(2+)</name>
        <dbReference type="ChEBI" id="CHEBI:18420"/>
    </ligand>
</feature>
<comment type="function">
    <text evidence="6">Catalyzes the reversible conversion of 2-phosphoglycerate (2-PG) into phosphoenolpyruvate (PEP). It is essential for the degradation of carbohydrates via glycolysis.</text>
</comment>
<dbReference type="GO" id="GO:0005576">
    <property type="term" value="C:extracellular region"/>
    <property type="evidence" value="ECO:0007669"/>
    <property type="project" value="UniProtKB-SubCell"/>
</dbReference>
<evidence type="ECO:0000256" key="3">
    <source>
        <dbReference type="ARBA" id="ARBA00022842"/>
    </source>
</evidence>
<dbReference type="InterPro" id="IPR029017">
    <property type="entry name" value="Enolase-like_N"/>
</dbReference>
<dbReference type="NCBIfam" id="TIGR01060">
    <property type="entry name" value="eno"/>
    <property type="match status" value="1"/>
</dbReference>
<dbReference type="InterPro" id="IPR020810">
    <property type="entry name" value="Enolase_C"/>
</dbReference>
<dbReference type="KEGG" id="mel:Metbo_0814"/>
<evidence type="ECO:0000259" key="10">
    <source>
        <dbReference type="SMART" id="SM01192"/>
    </source>
</evidence>
<dbReference type="SFLD" id="SFLDS00001">
    <property type="entry name" value="Enolase"/>
    <property type="match status" value="1"/>
</dbReference>
<dbReference type="Gene3D" id="3.20.20.120">
    <property type="entry name" value="Enolase-like C-terminal domain"/>
    <property type="match status" value="1"/>
</dbReference>
<dbReference type="SFLD" id="SFLDG00178">
    <property type="entry name" value="enolase"/>
    <property type="match status" value="1"/>
</dbReference>
<dbReference type="UniPathway" id="UPA00109">
    <property type="reaction ID" value="UER00187"/>
</dbReference>
<dbReference type="GO" id="GO:0000015">
    <property type="term" value="C:phosphopyruvate hydratase complex"/>
    <property type="evidence" value="ECO:0007669"/>
    <property type="project" value="InterPro"/>
</dbReference>
<accession>F0TBB4</accession>
<name>F0TBB4_METLA</name>
<organism evidence="12 13">
    <name type="scientific">Methanobacterium lacus (strain AL-21)</name>
    <dbReference type="NCBI Taxonomy" id="877455"/>
    <lineage>
        <taxon>Archaea</taxon>
        <taxon>Methanobacteriati</taxon>
        <taxon>Methanobacteriota</taxon>
        <taxon>Methanomada group</taxon>
        <taxon>Methanobacteria</taxon>
        <taxon>Methanobacteriales</taxon>
        <taxon>Methanobacteriaceae</taxon>
        <taxon>Methanobacterium</taxon>
    </lineage>
</organism>
<dbReference type="HAMAP" id="MF_00318">
    <property type="entry name" value="Enolase"/>
    <property type="match status" value="1"/>
</dbReference>
<feature type="binding site" evidence="6">
    <location>
        <position position="333"/>
    </location>
    <ligand>
        <name>(2R)-2-phosphoglycerate</name>
        <dbReference type="ChEBI" id="CHEBI:58289"/>
    </ligand>
</feature>
<feature type="binding site" evidence="8">
    <location>
        <position position="281"/>
    </location>
    <ligand>
        <name>substrate</name>
    </ligand>
</feature>